<comment type="caution">
    <text evidence="1">The sequence shown here is derived from an EMBL/GenBank/DDBJ whole genome shotgun (WGS) entry which is preliminary data.</text>
</comment>
<dbReference type="Proteomes" id="UP001331761">
    <property type="component" value="Unassembled WGS sequence"/>
</dbReference>
<dbReference type="EMBL" id="WIXE01009033">
    <property type="protein sequence ID" value="KAK5978760.1"/>
    <property type="molecule type" value="Genomic_DNA"/>
</dbReference>
<gene>
    <name evidence="1" type="ORF">GCK32_014121</name>
</gene>
<evidence type="ECO:0000313" key="1">
    <source>
        <dbReference type="EMBL" id="KAK5978760.1"/>
    </source>
</evidence>
<reference evidence="1 2" key="1">
    <citation type="submission" date="2019-10" db="EMBL/GenBank/DDBJ databases">
        <title>Assembly and Annotation for the nematode Trichostrongylus colubriformis.</title>
        <authorList>
            <person name="Martin J."/>
        </authorList>
    </citation>
    <scope>NUCLEOTIDE SEQUENCE [LARGE SCALE GENOMIC DNA]</scope>
    <source>
        <strain evidence="1">G859</strain>
        <tissue evidence="1">Whole worm</tissue>
    </source>
</reference>
<organism evidence="1 2">
    <name type="scientific">Trichostrongylus colubriformis</name>
    <name type="common">Black scour worm</name>
    <dbReference type="NCBI Taxonomy" id="6319"/>
    <lineage>
        <taxon>Eukaryota</taxon>
        <taxon>Metazoa</taxon>
        <taxon>Ecdysozoa</taxon>
        <taxon>Nematoda</taxon>
        <taxon>Chromadorea</taxon>
        <taxon>Rhabditida</taxon>
        <taxon>Rhabditina</taxon>
        <taxon>Rhabditomorpha</taxon>
        <taxon>Strongyloidea</taxon>
        <taxon>Trichostrongylidae</taxon>
        <taxon>Trichostrongylus</taxon>
    </lineage>
</organism>
<name>A0AAN8FX26_TRICO</name>
<keyword evidence="2" id="KW-1185">Reference proteome</keyword>
<sequence>MNHSTLMRSGWQQLTQLLSAIQSRQFKRLLQDCLMKYFDHRHITLYSHLSTQIEVVQMSLRFIMIRSTSLLSTIRMLRLWVSVTSRNRKCSMIEVVQRKRLALHLATRAFVKQRCLCLAHH</sequence>
<dbReference type="AlphaFoldDB" id="A0AAN8FX26"/>
<accession>A0AAN8FX26</accession>
<evidence type="ECO:0000313" key="2">
    <source>
        <dbReference type="Proteomes" id="UP001331761"/>
    </source>
</evidence>
<protein>
    <submittedName>
        <fullName evidence="1">Uncharacterized protein</fullName>
    </submittedName>
</protein>
<proteinExistence type="predicted"/>